<keyword evidence="16 20" id="KW-0464">Manganese</keyword>
<evidence type="ECO:0000256" key="13">
    <source>
        <dbReference type="ARBA" id="ARBA00023098"/>
    </source>
</evidence>
<evidence type="ECO:0000256" key="4">
    <source>
        <dbReference type="ARBA" id="ARBA00010441"/>
    </source>
</evidence>
<comment type="subcellular location">
    <subcellularLocation>
        <location evidence="3 20">Cell inner membrane</location>
        <topology evidence="3 20">Multi-pass membrane protein</topology>
    </subcellularLocation>
</comment>
<evidence type="ECO:0000256" key="6">
    <source>
        <dbReference type="ARBA" id="ARBA00015623"/>
    </source>
</evidence>
<dbReference type="PATRIC" id="fig|1397108.4.peg.2791"/>
<evidence type="ECO:0000256" key="5">
    <source>
        <dbReference type="ARBA" id="ARBA00013195"/>
    </source>
</evidence>
<accession>A0A0N7HJ05</accession>
<keyword evidence="7 20" id="KW-1003">Cell membrane</keyword>
<evidence type="ECO:0000256" key="18">
    <source>
        <dbReference type="ARBA" id="ARBA00033321"/>
    </source>
</evidence>
<dbReference type="EMBL" id="CP012023">
    <property type="protein sequence ID" value="ALI56677.1"/>
    <property type="molecule type" value="Genomic_DNA"/>
</dbReference>
<evidence type="ECO:0000256" key="15">
    <source>
        <dbReference type="ARBA" id="ARBA00023209"/>
    </source>
</evidence>
<dbReference type="KEGG" id="cmar:IMCC12053_2730"/>
<evidence type="ECO:0000256" key="20">
    <source>
        <dbReference type="PIRNR" id="PIRNR000851"/>
    </source>
</evidence>
<comment type="cofactor">
    <cofactor evidence="2 20">
        <name>Mn(2+)</name>
        <dbReference type="ChEBI" id="CHEBI:29035"/>
    </cofactor>
</comment>
<dbReference type="GO" id="GO:0005886">
    <property type="term" value="C:plasma membrane"/>
    <property type="evidence" value="ECO:0007669"/>
    <property type="project" value="UniProtKB-SubCell"/>
</dbReference>
<evidence type="ECO:0000256" key="11">
    <source>
        <dbReference type="ARBA" id="ARBA00022692"/>
    </source>
</evidence>
<evidence type="ECO:0000313" key="22">
    <source>
        <dbReference type="Proteomes" id="UP000064920"/>
    </source>
</evidence>
<dbReference type="Proteomes" id="UP000064920">
    <property type="component" value="Chromosome"/>
</dbReference>
<dbReference type="EC" id="2.7.8.24" evidence="5 20"/>
<keyword evidence="17 20" id="KW-1208">Phospholipid metabolism</keyword>
<evidence type="ECO:0000256" key="3">
    <source>
        <dbReference type="ARBA" id="ARBA00004429"/>
    </source>
</evidence>
<evidence type="ECO:0000256" key="19">
    <source>
        <dbReference type="ARBA" id="ARBA00037468"/>
    </source>
</evidence>
<sequence length="231" mass="25270">MTQFKHSAKANSVHILTAVGATLAMLALFSAAQGQWRAMFLWILASMIVDGIDGPLARHFDVKTHAPRIDGVILDLVIDFLTWVFIPIFALFQSGLLAGWTGWCVALIVTPASALYFADTRMKTSDGSFEGFPGAWSMVALVFLALEPPTWVMVTTIAILTPAMFLPLRFVHPVRTAQWRWITLPMTLIWTAAAAILMAGHHTTALTLALSLSSVYLLFAGMAQQILARKA</sequence>
<dbReference type="PIRSF" id="PIRSF000851">
    <property type="entry name" value="PcS"/>
    <property type="match status" value="1"/>
</dbReference>
<evidence type="ECO:0000256" key="9">
    <source>
        <dbReference type="ARBA" id="ARBA00022519"/>
    </source>
</evidence>
<keyword evidence="14 20" id="KW-0472">Membrane</keyword>
<dbReference type="OrthoDB" id="350520at2"/>
<dbReference type="InterPro" id="IPR000462">
    <property type="entry name" value="CDP-OH_P_trans"/>
</dbReference>
<keyword evidence="15 20" id="KW-0594">Phospholipid biosynthesis</keyword>
<evidence type="ECO:0000313" key="21">
    <source>
        <dbReference type="EMBL" id="ALI56677.1"/>
    </source>
</evidence>
<evidence type="ECO:0000256" key="12">
    <source>
        <dbReference type="ARBA" id="ARBA00022989"/>
    </source>
</evidence>
<comment type="similarity">
    <text evidence="4 20">Belongs to the CDP-alcohol phosphatidyltransferase class-I family.</text>
</comment>
<keyword evidence="12" id="KW-1133">Transmembrane helix</keyword>
<keyword evidence="10 20" id="KW-0808">Transferase</keyword>
<gene>
    <name evidence="21" type="ORF">IMCC12053_2730</name>
</gene>
<dbReference type="InterPro" id="IPR043130">
    <property type="entry name" value="CDP-OH_PTrfase_TM_dom"/>
</dbReference>
<evidence type="ECO:0000256" key="17">
    <source>
        <dbReference type="ARBA" id="ARBA00023264"/>
    </source>
</evidence>
<keyword evidence="8 20" id="KW-0444">Lipid biosynthesis</keyword>
<keyword evidence="9 20" id="KW-0997">Cell inner membrane</keyword>
<evidence type="ECO:0000256" key="16">
    <source>
        <dbReference type="ARBA" id="ARBA00023211"/>
    </source>
</evidence>
<comment type="catalytic activity">
    <reaction evidence="1 20">
        <text>a CDP-1,2-diacyl-sn-glycerol + choline = a 1,2-diacyl-sn-glycero-3-phosphocholine + CMP + H(+)</text>
        <dbReference type="Rhea" id="RHEA:14597"/>
        <dbReference type="ChEBI" id="CHEBI:15354"/>
        <dbReference type="ChEBI" id="CHEBI:15378"/>
        <dbReference type="ChEBI" id="CHEBI:57643"/>
        <dbReference type="ChEBI" id="CHEBI:58332"/>
        <dbReference type="ChEBI" id="CHEBI:60377"/>
        <dbReference type="EC" id="2.7.8.24"/>
    </reaction>
</comment>
<evidence type="ECO:0000256" key="2">
    <source>
        <dbReference type="ARBA" id="ARBA00001936"/>
    </source>
</evidence>
<organism evidence="21 22">
    <name type="scientific">Celeribacter marinus</name>
    <dbReference type="NCBI Taxonomy" id="1397108"/>
    <lineage>
        <taxon>Bacteria</taxon>
        <taxon>Pseudomonadati</taxon>
        <taxon>Pseudomonadota</taxon>
        <taxon>Alphaproteobacteria</taxon>
        <taxon>Rhodobacterales</taxon>
        <taxon>Roseobacteraceae</taxon>
        <taxon>Celeribacter</taxon>
    </lineage>
</organism>
<proteinExistence type="inferred from homology"/>
<evidence type="ECO:0000256" key="7">
    <source>
        <dbReference type="ARBA" id="ARBA00022475"/>
    </source>
</evidence>
<evidence type="ECO:0000256" key="14">
    <source>
        <dbReference type="ARBA" id="ARBA00023136"/>
    </source>
</evidence>
<dbReference type="Pfam" id="PF01066">
    <property type="entry name" value="CDP-OH_P_transf"/>
    <property type="match status" value="1"/>
</dbReference>
<comment type="function">
    <text evidence="19 20">Condenses choline with CDP-diglyceride to produce phosphatidylcholine and CMP.</text>
</comment>
<dbReference type="Gene3D" id="1.20.120.1760">
    <property type="match status" value="1"/>
</dbReference>
<dbReference type="STRING" id="1397108.IMCC12053_2730"/>
<dbReference type="GO" id="GO:0050520">
    <property type="term" value="F:phosphatidylcholine synthase activity"/>
    <property type="evidence" value="ECO:0007669"/>
    <property type="project" value="UniProtKB-EC"/>
</dbReference>
<keyword evidence="13 20" id="KW-0443">Lipid metabolism</keyword>
<evidence type="ECO:0000256" key="8">
    <source>
        <dbReference type="ARBA" id="ARBA00022516"/>
    </source>
</evidence>
<keyword evidence="22" id="KW-1185">Reference proteome</keyword>
<protein>
    <recommendedName>
        <fullName evidence="6 20">Phosphatidylcholine synthase</fullName>
        <shortName evidence="20">PC synthase</shortName>
        <shortName evidence="20">PCS</shortName>
        <ecNumber evidence="5 20">2.7.8.24</ecNumber>
    </recommendedName>
    <alternativeName>
        <fullName evidence="18 20">CDP-diglyceride-choline O-phosphatidyltransferase</fullName>
    </alternativeName>
</protein>
<evidence type="ECO:0000256" key="10">
    <source>
        <dbReference type="ARBA" id="ARBA00022679"/>
    </source>
</evidence>
<dbReference type="RefSeq" id="WP_062221346.1">
    <property type="nucleotide sequence ID" value="NZ_CP012023.1"/>
</dbReference>
<dbReference type="InterPro" id="IPR026027">
    <property type="entry name" value="PcS"/>
</dbReference>
<name>A0A0N7HJ05_9RHOB</name>
<keyword evidence="11" id="KW-0812">Transmembrane</keyword>
<dbReference type="AlphaFoldDB" id="A0A0N7HJ05"/>
<evidence type="ECO:0000256" key="1">
    <source>
        <dbReference type="ARBA" id="ARBA00000958"/>
    </source>
</evidence>
<dbReference type="GO" id="GO:0008654">
    <property type="term" value="P:phospholipid biosynthetic process"/>
    <property type="evidence" value="ECO:0007669"/>
    <property type="project" value="UniProtKB-KW"/>
</dbReference>
<reference evidence="21 22" key="1">
    <citation type="submission" date="2015-05" db="EMBL/GenBank/DDBJ databases">
        <authorList>
            <person name="Wang D.B."/>
            <person name="Wang M."/>
        </authorList>
    </citation>
    <scope>NUCLEOTIDE SEQUENCE [LARGE SCALE GENOMIC DNA]</scope>
    <source>
        <strain evidence="21 22">IMCC 12053</strain>
    </source>
</reference>